<evidence type="ECO:0000259" key="7">
    <source>
        <dbReference type="PROSITE" id="PS51352"/>
    </source>
</evidence>
<evidence type="ECO:0000256" key="5">
    <source>
        <dbReference type="ARBA" id="ARBA00023284"/>
    </source>
</evidence>
<gene>
    <name evidence="8" type="ORF">A3C92_02415</name>
</gene>
<reference evidence="8 9" key="1">
    <citation type="journal article" date="2016" name="Nat. Commun.">
        <title>Thousands of microbial genomes shed light on interconnected biogeochemical processes in an aquifer system.</title>
        <authorList>
            <person name="Anantharaman K."/>
            <person name="Brown C.T."/>
            <person name="Hug L.A."/>
            <person name="Sharon I."/>
            <person name="Castelle C.J."/>
            <person name="Probst A.J."/>
            <person name="Thomas B.C."/>
            <person name="Singh A."/>
            <person name="Wilkins M.J."/>
            <person name="Karaoz U."/>
            <person name="Brodie E.L."/>
            <person name="Williams K.H."/>
            <person name="Hubbard S.S."/>
            <person name="Banfield J.F."/>
        </authorList>
    </citation>
    <scope>NUCLEOTIDE SEQUENCE [LARGE SCALE GENOMIC DNA]</scope>
</reference>
<keyword evidence="4" id="KW-1015">Disulfide bond</keyword>
<dbReference type="Pfam" id="PF13462">
    <property type="entry name" value="Thioredoxin_4"/>
    <property type="match status" value="1"/>
</dbReference>
<evidence type="ECO:0000313" key="9">
    <source>
        <dbReference type="Proteomes" id="UP000177177"/>
    </source>
</evidence>
<dbReference type="PANTHER" id="PTHR13887:SF14">
    <property type="entry name" value="DISULFIDE BOND FORMATION PROTEIN D"/>
    <property type="match status" value="1"/>
</dbReference>
<proteinExistence type="inferred from homology"/>
<dbReference type="AlphaFoldDB" id="A0A1G2KYB2"/>
<dbReference type="GO" id="GO:0016491">
    <property type="term" value="F:oxidoreductase activity"/>
    <property type="evidence" value="ECO:0007669"/>
    <property type="project" value="UniProtKB-KW"/>
</dbReference>
<dbReference type="PANTHER" id="PTHR13887">
    <property type="entry name" value="GLUTATHIONE S-TRANSFERASE KAPPA"/>
    <property type="match status" value="1"/>
</dbReference>
<dbReference type="InterPro" id="IPR036249">
    <property type="entry name" value="Thioredoxin-like_sf"/>
</dbReference>
<evidence type="ECO:0000256" key="1">
    <source>
        <dbReference type="ARBA" id="ARBA00005791"/>
    </source>
</evidence>
<feature type="transmembrane region" description="Helical" evidence="6">
    <location>
        <begin position="21"/>
        <end position="40"/>
    </location>
</feature>
<protein>
    <recommendedName>
        <fullName evidence="7">Thioredoxin domain-containing protein</fullName>
    </recommendedName>
</protein>
<dbReference type="Gene3D" id="3.40.30.10">
    <property type="entry name" value="Glutaredoxin"/>
    <property type="match status" value="1"/>
</dbReference>
<keyword evidence="6" id="KW-0472">Membrane</keyword>
<evidence type="ECO:0000256" key="6">
    <source>
        <dbReference type="SAM" id="Phobius"/>
    </source>
</evidence>
<feature type="domain" description="Thioredoxin" evidence="7">
    <location>
        <begin position="45"/>
        <end position="241"/>
    </location>
</feature>
<keyword evidence="2" id="KW-0732">Signal</keyword>
<dbReference type="EMBL" id="MHQN01000018">
    <property type="protein sequence ID" value="OHA03471.1"/>
    <property type="molecule type" value="Genomic_DNA"/>
</dbReference>
<organism evidence="8 9">
    <name type="scientific">Candidatus Sungbacteria bacterium RIFCSPHIGHO2_02_FULL_53_17</name>
    <dbReference type="NCBI Taxonomy" id="1802275"/>
    <lineage>
        <taxon>Bacteria</taxon>
        <taxon>Candidatus Sungiibacteriota</taxon>
    </lineage>
</organism>
<sequence>MEESQSVREETSASREAANPYVIPISILVAGGLIAGAVLYSNGSGVVSAPADQQAVTGTAATGDLVDDDPILGNPDAPVTLVEFSDFQCPFCRRFYQETLPQIKKEYLQTGRAKLVYRDFPLVQIHPGALPAAEGTQCAHEQGKFWEMHDAIFDEQEKQGSGTVQFTADDVKRWAASIGLNASQFNACLDSRKYQQEVEKDIADGSAAGVSGTPATFINGRLVSGAQPFAAFKAIIEEELAKLKK</sequence>
<dbReference type="Proteomes" id="UP000177177">
    <property type="component" value="Unassembled WGS sequence"/>
</dbReference>
<keyword evidence="5" id="KW-0676">Redox-active center</keyword>
<dbReference type="SUPFAM" id="SSF52833">
    <property type="entry name" value="Thioredoxin-like"/>
    <property type="match status" value="1"/>
</dbReference>
<dbReference type="InterPro" id="IPR012336">
    <property type="entry name" value="Thioredoxin-like_fold"/>
</dbReference>
<accession>A0A1G2KYB2</accession>
<comment type="similarity">
    <text evidence="1">Belongs to the thioredoxin family. DsbA subfamily.</text>
</comment>
<comment type="caution">
    <text evidence="8">The sequence shown here is derived from an EMBL/GenBank/DDBJ whole genome shotgun (WGS) entry which is preliminary data.</text>
</comment>
<evidence type="ECO:0000256" key="2">
    <source>
        <dbReference type="ARBA" id="ARBA00022729"/>
    </source>
</evidence>
<keyword evidence="6" id="KW-0812">Transmembrane</keyword>
<dbReference type="InterPro" id="IPR013766">
    <property type="entry name" value="Thioredoxin_domain"/>
</dbReference>
<evidence type="ECO:0000256" key="4">
    <source>
        <dbReference type="ARBA" id="ARBA00023157"/>
    </source>
</evidence>
<evidence type="ECO:0000313" key="8">
    <source>
        <dbReference type="EMBL" id="OHA03471.1"/>
    </source>
</evidence>
<evidence type="ECO:0000256" key="3">
    <source>
        <dbReference type="ARBA" id="ARBA00023002"/>
    </source>
</evidence>
<keyword evidence="6" id="KW-1133">Transmembrane helix</keyword>
<dbReference type="PROSITE" id="PS51352">
    <property type="entry name" value="THIOREDOXIN_2"/>
    <property type="match status" value="1"/>
</dbReference>
<keyword evidence="3" id="KW-0560">Oxidoreductase</keyword>
<name>A0A1G2KYB2_9BACT</name>